<dbReference type="PANTHER" id="PTHR10516:SF443">
    <property type="entry name" value="FK506-BINDING PROTEIN 59-RELATED"/>
    <property type="match status" value="1"/>
</dbReference>
<dbReference type="PROSITE" id="PS50059">
    <property type="entry name" value="FKBP_PPIASE"/>
    <property type="match status" value="1"/>
</dbReference>
<evidence type="ECO:0000313" key="9">
    <source>
        <dbReference type="Proteomes" id="UP000762676"/>
    </source>
</evidence>
<dbReference type="InterPro" id="IPR046357">
    <property type="entry name" value="PPIase_dom_sf"/>
</dbReference>
<evidence type="ECO:0000256" key="1">
    <source>
        <dbReference type="ARBA" id="ARBA00000971"/>
    </source>
</evidence>
<dbReference type="Gene3D" id="3.10.50.40">
    <property type="match status" value="1"/>
</dbReference>
<proteinExistence type="predicted"/>
<dbReference type="InterPro" id="IPR050689">
    <property type="entry name" value="FKBP-type_PPIase"/>
</dbReference>
<comment type="catalytic activity">
    <reaction evidence="1 5">
        <text>[protein]-peptidylproline (omega=180) = [protein]-peptidylproline (omega=0)</text>
        <dbReference type="Rhea" id="RHEA:16237"/>
        <dbReference type="Rhea" id="RHEA-COMP:10747"/>
        <dbReference type="Rhea" id="RHEA-COMP:10748"/>
        <dbReference type="ChEBI" id="CHEBI:83833"/>
        <dbReference type="ChEBI" id="CHEBI:83834"/>
        <dbReference type="EC" id="5.2.1.8"/>
    </reaction>
</comment>
<dbReference type="EMBL" id="BMAT01006595">
    <property type="protein sequence ID" value="GFS15807.1"/>
    <property type="molecule type" value="Genomic_DNA"/>
</dbReference>
<evidence type="ECO:0000256" key="3">
    <source>
        <dbReference type="ARBA" id="ARBA00023110"/>
    </source>
</evidence>
<dbReference type="GO" id="GO:0003755">
    <property type="term" value="F:peptidyl-prolyl cis-trans isomerase activity"/>
    <property type="evidence" value="ECO:0007669"/>
    <property type="project" value="UniProtKB-KW"/>
</dbReference>
<reference evidence="8 9" key="1">
    <citation type="journal article" date="2021" name="Elife">
        <title>Chloroplast acquisition without the gene transfer in kleptoplastic sea slugs, Plakobranchus ocellatus.</title>
        <authorList>
            <person name="Maeda T."/>
            <person name="Takahashi S."/>
            <person name="Yoshida T."/>
            <person name="Shimamura S."/>
            <person name="Takaki Y."/>
            <person name="Nagai Y."/>
            <person name="Toyoda A."/>
            <person name="Suzuki Y."/>
            <person name="Arimoto A."/>
            <person name="Ishii H."/>
            <person name="Satoh N."/>
            <person name="Nishiyama T."/>
            <person name="Hasebe M."/>
            <person name="Maruyama T."/>
            <person name="Minagawa J."/>
            <person name="Obokata J."/>
            <person name="Shigenobu S."/>
        </authorList>
    </citation>
    <scope>NUCLEOTIDE SEQUENCE [LARGE SCALE GENOMIC DNA]</scope>
</reference>
<feature type="domain" description="PPIase FKBP-type" evidence="7">
    <location>
        <begin position="20"/>
        <end position="67"/>
    </location>
</feature>
<feature type="transmembrane region" description="Helical" evidence="6">
    <location>
        <begin position="110"/>
        <end position="131"/>
    </location>
</feature>
<keyword evidence="6" id="KW-0472">Membrane</keyword>
<keyword evidence="6" id="KW-1133">Transmembrane helix</keyword>
<dbReference type="Proteomes" id="UP000762676">
    <property type="component" value="Unassembled WGS sequence"/>
</dbReference>
<evidence type="ECO:0000259" key="7">
    <source>
        <dbReference type="PROSITE" id="PS50059"/>
    </source>
</evidence>
<dbReference type="GO" id="GO:0033017">
    <property type="term" value="C:sarcoplasmic reticulum membrane"/>
    <property type="evidence" value="ECO:0007669"/>
    <property type="project" value="TreeGrafter"/>
</dbReference>
<evidence type="ECO:0000256" key="4">
    <source>
        <dbReference type="ARBA" id="ARBA00023235"/>
    </source>
</evidence>
<dbReference type="InterPro" id="IPR001179">
    <property type="entry name" value="PPIase_FKBP_dom"/>
</dbReference>
<keyword evidence="9" id="KW-1185">Reference proteome</keyword>
<dbReference type="EC" id="5.2.1.8" evidence="2 5"/>
<keyword evidence="4 5" id="KW-0413">Isomerase</keyword>
<dbReference type="PANTHER" id="PTHR10516">
    <property type="entry name" value="PEPTIDYL-PROLYL CIS-TRANS ISOMERASE"/>
    <property type="match status" value="1"/>
</dbReference>
<sequence>MGVEKEIISPGDGATYPKCGQMVVIHYIACLVDGSVIDSSRSRGNPFKFRIGKGEVIKDGDCGDDDVHYDGDIDRFDEDDDDDVHMMVRYDEDDDDDVHMMVTLIVMMKMVIVVMVMFIMMVTLIVMIKLVNVAMLTERNDNGDVIMIE</sequence>
<comment type="caution">
    <text evidence="8">The sequence shown here is derived from an EMBL/GenBank/DDBJ whole genome shotgun (WGS) entry which is preliminary data.</text>
</comment>
<name>A0AAV4J4B5_9GAST</name>
<dbReference type="SUPFAM" id="SSF54534">
    <property type="entry name" value="FKBP-like"/>
    <property type="match status" value="1"/>
</dbReference>
<organism evidence="8 9">
    <name type="scientific">Elysia marginata</name>
    <dbReference type="NCBI Taxonomy" id="1093978"/>
    <lineage>
        <taxon>Eukaryota</taxon>
        <taxon>Metazoa</taxon>
        <taxon>Spiralia</taxon>
        <taxon>Lophotrochozoa</taxon>
        <taxon>Mollusca</taxon>
        <taxon>Gastropoda</taxon>
        <taxon>Heterobranchia</taxon>
        <taxon>Euthyneura</taxon>
        <taxon>Panpulmonata</taxon>
        <taxon>Sacoglossa</taxon>
        <taxon>Placobranchoidea</taxon>
        <taxon>Plakobranchidae</taxon>
        <taxon>Elysia</taxon>
    </lineage>
</organism>
<dbReference type="AlphaFoldDB" id="A0AAV4J4B5"/>
<evidence type="ECO:0000256" key="2">
    <source>
        <dbReference type="ARBA" id="ARBA00013194"/>
    </source>
</evidence>
<evidence type="ECO:0000313" key="8">
    <source>
        <dbReference type="EMBL" id="GFS15807.1"/>
    </source>
</evidence>
<keyword evidence="3 5" id="KW-0697">Rotamase</keyword>
<gene>
    <name evidence="8" type="ORF">ElyMa_003197200</name>
</gene>
<evidence type="ECO:0000256" key="6">
    <source>
        <dbReference type="SAM" id="Phobius"/>
    </source>
</evidence>
<evidence type="ECO:0000256" key="5">
    <source>
        <dbReference type="PROSITE-ProRule" id="PRU00277"/>
    </source>
</evidence>
<protein>
    <recommendedName>
        <fullName evidence="2 5">peptidylprolyl isomerase</fullName>
        <ecNumber evidence="2 5">5.2.1.8</ecNumber>
    </recommendedName>
</protein>
<keyword evidence="6" id="KW-0812">Transmembrane</keyword>
<dbReference type="Pfam" id="PF00254">
    <property type="entry name" value="FKBP_C"/>
    <property type="match status" value="1"/>
</dbReference>
<accession>A0AAV4J4B5</accession>